<dbReference type="InterPro" id="IPR036047">
    <property type="entry name" value="F-box-like_dom_sf"/>
</dbReference>
<dbReference type="SUPFAM" id="SSF81383">
    <property type="entry name" value="F-box domain"/>
    <property type="match status" value="1"/>
</dbReference>
<gene>
    <name evidence="2" type="ORF">EDS130_LOCUS39480</name>
</gene>
<dbReference type="EMBL" id="CAJNOJ010000444">
    <property type="protein sequence ID" value="CAF1450390.1"/>
    <property type="molecule type" value="Genomic_DNA"/>
</dbReference>
<dbReference type="SMART" id="SM00256">
    <property type="entry name" value="FBOX"/>
    <property type="match status" value="1"/>
</dbReference>
<proteinExistence type="predicted"/>
<evidence type="ECO:0000259" key="1">
    <source>
        <dbReference type="PROSITE" id="PS50181"/>
    </source>
</evidence>
<accession>A0A815PLE6</accession>
<name>A0A815PLE6_ADIRI</name>
<dbReference type="PANTHER" id="PTHR24114:SF2">
    <property type="entry name" value="F-BOX DOMAIN-CONTAINING PROTEIN-RELATED"/>
    <property type="match status" value="1"/>
</dbReference>
<dbReference type="AlphaFoldDB" id="A0A815PLE6"/>
<dbReference type="Proteomes" id="UP000663852">
    <property type="component" value="Unassembled WGS sequence"/>
</dbReference>
<reference evidence="2" key="1">
    <citation type="submission" date="2021-02" db="EMBL/GenBank/DDBJ databases">
        <authorList>
            <person name="Nowell W R."/>
        </authorList>
    </citation>
    <scope>NUCLEOTIDE SEQUENCE</scope>
</reference>
<dbReference type="SUPFAM" id="SSF52047">
    <property type="entry name" value="RNI-like"/>
    <property type="match status" value="2"/>
</dbReference>
<dbReference type="SMART" id="SM00368">
    <property type="entry name" value="LRR_RI"/>
    <property type="match status" value="12"/>
</dbReference>
<comment type="caution">
    <text evidence="2">The sequence shown here is derived from an EMBL/GenBank/DDBJ whole genome shotgun (WGS) entry which is preliminary data.</text>
</comment>
<dbReference type="InterPro" id="IPR032675">
    <property type="entry name" value="LRR_dom_sf"/>
</dbReference>
<dbReference type="InterPro" id="IPR052394">
    <property type="entry name" value="LRR-containing"/>
</dbReference>
<dbReference type="Pfam" id="PF13516">
    <property type="entry name" value="LRR_6"/>
    <property type="match status" value="9"/>
</dbReference>
<dbReference type="Pfam" id="PF00646">
    <property type="entry name" value="F-box"/>
    <property type="match status" value="1"/>
</dbReference>
<dbReference type="InterPro" id="IPR001810">
    <property type="entry name" value="F-box_dom"/>
</dbReference>
<dbReference type="PANTHER" id="PTHR24114">
    <property type="entry name" value="LEUCINE RICH REPEAT FAMILY PROTEIN"/>
    <property type="match status" value="1"/>
</dbReference>
<organism evidence="2 3">
    <name type="scientific">Adineta ricciae</name>
    <name type="common">Rotifer</name>
    <dbReference type="NCBI Taxonomy" id="249248"/>
    <lineage>
        <taxon>Eukaryota</taxon>
        <taxon>Metazoa</taxon>
        <taxon>Spiralia</taxon>
        <taxon>Gnathifera</taxon>
        <taxon>Rotifera</taxon>
        <taxon>Eurotatoria</taxon>
        <taxon>Bdelloidea</taxon>
        <taxon>Adinetida</taxon>
        <taxon>Adinetidae</taxon>
        <taxon>Adineta</taxon>
    </lineage>
</organism>
<evidence type="ECO:0000313" key="3">
    <source>
        <dbReference type="Proteomes" id="UP000663852"/>
    </source>
</evidence>
<dbReference type="PROSITE" id="PS50181">
    <property type="entry name" value="FBOX"/>
    <property type="match status" value="1"/>
</dbReference>
<protein>
    <recommendedName>
        <fullName evidence="1">F-box domain-containing protein</fullName>
    </recommendedName>
</protein>
<sequence>MENSPLITIPPELIHHIFDYCDFRTILLNVRRVCKILYAMVDSYDRFAVTVSLYANSTCTMKSVSQNLQSEKIISLTVCDYKSYNHSSHDIGTKSIFSSFNSTQFTRLRSLNLKNMWDNHLECLLQSLSDAPLISLSITTCEKNYDVTWLIFLQAITRWNLQKLYMSFIDYLEEHASWPEQYSLEHLTIGRCAYNKYLHILHQLPKLRTLVMQNFMINEKKIPVTSCAPTIHSSLESITIECYSLASEHLESLLSPIHSLYHLKLISTFELSNEIWLYTVPNVMIGQKTPPRFEISSIDVIPRLTERPPNKMIRGVLDQTLTTLDLSQEDIGDAHTQYLAIGLRNNTTLTTMNLSRNQIMYVGAQHLADAVKYNKTLAILDLSCNQIGAVGVQHLSEALRTNNSLTVLDLGSTWLRNKNDKIGDIGAQYLGSALQDNKTLTVLNIDYNGIKSTGAQHLAAGLRHNMALTELNFDGNPIGDVGIQYFADALMANKTLTTFSLYWNDIGKAGAQYLAVALKNNTTLTTLNLESNSIGDSGVKYLADALCNNMTLTTLNLSNNKIERTGAQYLADALIKNATLTILDLDTNEIMAGGAKYITDALRDNTTLTTLNMSNNSIDANGAQHFADALRKNTTLTTLILESNEIEDIGAKRLANALRYNTTVETLKIFPLDGISSDAEKELKGQDNRIKSNNPILGSHRIPSDPIGSNTEFYRILQEFNGSDEILVTESHWIPTVSDPTGSHVGSRRTRNMDFLDFLRIIIEYS</sequence>
<evidence type="ECO:0000313" key="2">
    <source>
        <dbReference type="EMBL" id="CAF1450390.1"/>
    </source>
</evidence>
<dbReference type="OrthoDB" id="10066309at2759"/>
<dbReference type="Gene3D" id="3.80.10.10">
    <property type="entry name" value="Ribonuclease Inhibitor"/>
    <property type="match status" value="5"/>
</dbReference>
<dbReference type="InterPro" id="IPR001611">
    <property type="entry name" value="Leu-rich_rpt"/>
</dbReference>
<feature type="domain" description="F-box" evidence="1">
    <location>
        <begin position="3"/>
        <end position="51"/>
    </location>
</feature>